<proteinExistence type="predicted"/>
<protein>
    <submittedName>
        <fullName evidence="1">Uncharacterized protein</fullName>
    </submittedName>
</protein>
<dbReference type="EMBL" id="JADNRY010000508">
    <property type="protein sequence ID" value="KAF9045878.1"/>
    <property type="molecule type" value="Genomic_DNA"/>
</dbReference>
<dbReference type="Proteomes" id="UP000772434">
    <property type="component" value="Unassembled WGS sequence"/>
</dbReference>
<organism evidence="1 2">
    <name type="scientific">Rhodocollybia butyracea</name>
    <dbReference type="NCBI Taxonomy" id="206335"/>
    <lineage>
        <taxon>Eukaryota</taxon>
        <taxon>Fungi</taxon>
        <taxon>Dikarya</taxon>
        <taxon>Basidiomycota</taxon>
        <taxon>Agaricomycotina</taxon>
        <taxon>Agaricomycetes</taxon>
        <taxon>Agaricomycetidae</taxon>
        <taxon>Agaricales</taxon>
        <taxon>Marasmiineae</taxon>
        <taxon>Omphalotaceae</taxon>
        <taxon>Rhodocollybia</taxon>
    </lineage>
</organism>
<name>A0A9P5P5B5_9AGAR</name>
<evidence type="ECO:0000313" key="1">
    <source>
        <dbReference type="EMBL" id="KAF9045878.1"/>
    </source>
</evidence>
<comment type="caution">
    <text evidence="1">The sequence shown here is derived from an EMBL/GenBank/DDBJ whole genome shotgun (WGS) entry which is preliminary data.</text>
</comment>
<dbReference type="AlphaFoldDB" id="A0A9P5P5B5"/>
<sequence>MAGKVSFVLCLPKLTASPHGSRVPICAVDKHDRVMLVAVGRPDDPSYVADAERMAELMMEMGQSTDWDKSEKQHNRGAYACAHYGWSYGKGQPQPQRLGGERRKMMREFVNQPCTQRIAAFQSASFALWFPKSYAEFHSRNSQLKEKIPTFDGNIKGSVYACCTANCTNTWTYIHRDGMNSAGACCSITSGGKFDPKKGGQLIIWDMKLIFDFPPGSTILLPSALFRHSNIPVQKGDKRVSFTQYTAGGIHRWLEYGGRTEDEFAAQDPEGFEQMLKERPERWHKVLDMFSTISELKAGVV</sequence>
<accession>A0A9P5P5B5</accession>
<gene>
    <name evidence="1" type="ORF">BDP27DRAFT_1243698</name>
</gene>
<dbReference type="Gene3D" id="3.60.130.30">
    <property type="match status" value="1"/>
</dbReference>
<dbReference type="OrthoDB" id="3253621at2759"/>
<keyword evidence="2" id="KW-1185">Reference proteome</keyword>
<evidence type="ECO:0000313" key="2">
    <source>
        <dbReference type="Proteomes" id="UP000772434"/>
    </source>
</evidence>
<reference evidence="1" key="1">
    <citation type="submission" date="2020-11" db="EMBL/GenBank/DDBJ databases">
        <authorList>
            <consortium name="DOE Joint Genome Institute"/>
            <person name="Ahrendt S."/>
            <person name="Riley R."/>
            <person name="Andreopoulos W."/>
            <person name="Labutti K."/>
            <person name="Pangilinan J."/>
            <person name="Ruiz-Duenas F.J."/>
            <person name="Barrasa J.M."/>
            <person name="Sanchez-Garcia M."/>
            <person name="Camarero S."/>
            <person name="Miyauchi S."/>
            <person name="Serrano A."/>
            <person name="Linde D."/>
            <person name="Babiker R."/>
            <person name="Drula E."/>
            <person name="Ayuso-Fernandez I."/>
            <person name="Pacheco R."/>
            <person name="Padilla G."/>
            <person name="Ferreira P."/>
            <person name="Barriuso J."/>
            <person name="Kellner H."/>
            <person name="Castanera R."/>
            <person name="Alfaro M."/>
            <person name="Ramirez L."/>
            <person name="Pisabarro A.G."/>
            <person name="Kuo A."/>
            <person name="Tritt A."/>
            <person name="Lipzen A."/>
            <person name="He G."/>
            <person name="Yan M."/>
            <person name="Ng V."/>
            <person name="Cullen D."/>
            <person name="Martin F."/>
            <person name="Rosso M.-N."/>
            <person name="Henrissat B."/>
            <person name="Hibbett D."/>
            <person name="Martinez A.T."/>
            <person name="Grigoriev I.V."/>
        </authorList>
    </citation>
    <scope>NUCLEOTIDE SEQUENCE</scope>
    <source>
        <strain evidence="1">AH 40177</strain>
    </source>
</reference>